<organism evidence="2 3">
    <name type="scientific">Streptomyces violaceusniger</name>
    <dbReference type="NCBI Taxonomy" id="68280"/>
    <lineage>
        <taxon>Bacteria</taxon>
        <taxon>Bacillati</taxon>
        <taxon>Actinomycetota</taxon>
        <taxon>Actinomycetes</taxon>
        <taxon>Kitasatosporales</taxon>
        <taxon>Streptomycetaceae</taxon>
        <taxon>Streptomyces</taxon>
        <taxon>Streptomyces violaceusniger group</taxon>
    </lineage>
</organism>
<evidence type="ECO:0000313" key="3">
    <source>
        <dbReference type="Proteomes" id="UP000053413"/>
    </source>
</evidence>
<reference evidence="3" key="1">
    <citation type="submission" date="2015-10" db="EMBL/GenBank/DDBJ databases">
        <authorList>
            <person name="Ju K.-S."/>
            <person name="Doroghazi J.R."/>
            <person name="Metcalf W.W."/>
        </authorList>
    </citation>
    <scope>NUCLEOTIDE SEQUENCE [LARGE SCALE GENOMIC DNA]</scope>
    <source>
        <strain evidence="3">NRRL F-8817</strain>
    </source>
</reference>
<evidence type="ECO:0000259" key="1">
    <source>
        <dbReference type="Pfam" id="PF04149"/>
    </source>
</evidence>
<dbReference type="Pfam" id="PF04149">
    <property type="entry name" value="DUF397"/>
    <property type="match status" value="1"/>
</dbReference>
<protein>
    <recommendedName>
        <fullName evidence="1">DUF397 domain-containing protein</fullName>
    </recommendedName>
</protein>
<gene>
    <name evidence="2" type="ORF">ADL28_04970</name>
</gene>
<dbReference type="EMBL" id="LLZJ01000029">
    <property type="protein sequence ID" value="KUL66219.1"/>
    <property type="molecule type" value="Genomic_DNA"/>
</dbReference>
<accession>A0A0X3XAR8</accession>
<comment type="caution">
    <text evidence="2">The sequence shown here is derived from an EMBL/GenBank/DDBJ whole genome shotgun (WGS) entry which is preliminary data.</text>
</comment>
<dbReference type="AlphaFoldDB" id="A0A0X3XAR8"/>
<feature type="domain" description="DUF397" evidence="1">
    <location>
        <begin position="2"/>
        <end position="52"/>
    </location>
</feature>
<sequence length="64" mass="6658">MAWRKSSYSGDAGNCVDVAASDRAVLLRESDEPGIVLTTTPAALRAFICGAKIGAFDRIQEGGA</sequence>
<name>A0A0X3XAR8_STRVO</name>
<dbReference type="Proteomes" id="UP000053413">
    <property type="component" value="Unassembled WGS sequence"/>
</dbReference>
<dbReference type="InterPro" id="IPR007278">
    <property type="entry name" value="DUF397"/>
</dbReference>
<proteinExistence type="predicted"/>
<evidence type="ECO:0000313" key="2">
    <source>
        <dbReference type="EMBL" id="KUL66219.1"/>
    </source>
</evidence>